<dbReference type="SUPFAM" id="SSF48239">
    <property type="entry name" value="Terpenoid cyclases/Protein prenyltransferases"/>
    <property type="match status" value="1"/>
</dbReference>
<feature type="compositionally biased region" description="Low complexity" evidence="8">
    <location>
        <begin position="221"/>
        <end position="233"/>
    </location>
</feature>
<comment type="cofactor">
    <cofactor evidence="1">
        <name>Zn(2+)</name>
        <dbReference type="ChEBI" id="CHEBI:29105"/>
    </cofactor>
</comment>
<feature type="region of interest" description="Disordered" evidence="8">
    <location>
        <begin position="214"/>
        <end position="233"/>
    </location>
</feature>
<keyword evidence="7" id="KW-0862">Zinc</keyword>
<dbReference type="Pfam" id="PF00432">
    <property type="entry name" value="Prenyltrans"/>
    <property type="match status" value="1"/>
</dbReference>
<sequence length="371" mass="39286">MTYVALCTLLALGDDLSRVDRGGIMRTLRRLQREDGSFSSVSSSSSRIGTGRRRDGAGGGVEEEEEEECDDDDDDDSDLRFVYTAAAIRHLLLVTAAAADDHDDDDDDHLDRDGPSTEEANDEYDDIDVSSATSYVLSCRSYDGALGLVPGGEGHGGSTFCGIAALRLLGTLDDALLDGSSSSSSSSSSYAGGETGGGWREDLVRWCVSRQRSVLPPPGKTTTTTTTTTTVANDDDAPVVAPAASAGMQGRPNKPEDTCYSYWIGGTLSLLSESDLIDRRALREYVMSCQGPSGGFGKVEGATPDLLHSFYSLAWLALSDERGLCDANDTSGGDDDDGDDEGHRSKLIRTLSELDCALGVCSKRVGRRAIG</sequence>
<feature type="compositionally biased region" description="Acidic residues" evidence="8">
    <location>
        <begin position="61"/>
        <end position="76"/>
    </location>
</feature>
<dbReference type="PANTHER" id="PTHR11774">
    <property type="entry name" value="GERANYLGERANYL TRANSFERASE TYPE BETA SUBUNIT"/>
    <property type="match status" value="1"/>
</dbReference>
<feature type="region of interest" description="Disordered" evidence="8">
    <location>
        <begin position="35"/>
        <end position="76"/>
    </location>
</feature>
<evidence type="ECO:0000256" key="3">
    <source>
        <dbReference type="ARBA" id="ARBA00022602"/>
    </source>
</evidence>
<feature type="compositionally biased region" description="Low complexity" evidence="8">
    <location>
        <begin position="37"/>
        <end position="49"/>
    </location>
</feature>
<dbReference type="InterPro" id="IPR008930">
    <property type="entry name" value="Terpenoid_cyclase/PrenylTrfase"/>
</dbReference>
<evidence type="ECO:0000256" key="5">
    <source>
        <dbReference type="ARBA" id="ARBA00022723"/>
    </source>
</evidence>
<dbReference type="InterPro" id="IPR045089">
    <property type="entry name" value="PGGT1B-like"/>
</dbReference>
<name>A0ABD3NXD8_9STRA</name>
<dbReference type="PANTHER" id="PTHR11774:SF4">
    <property type="entry name" value="GERANYLGERANYL TRANSFERASE TYPE-1 SUBUNIT BETA"/>
    <property type="match status" value="1"/>
</dbReference>
<reference evidence="10 11" key="1">
    <citation type="submission" date="2024-10" db="EMBL/GenBank/DDBJ databases">
        <title>Updated reference genomes for cyclostephanoid diatoms.</title>
        <authorList>
            <person name="Roberts W.R."/>
            <person name="Alverson A.J."/>
        </authorList>
    </citation>
    <scope>NUCLEOTIDE SEQUENCE [LARGE SCALE GENOMIC DNA]</scope>
    <source>
        <strain evidence="10 11">AJA276-08</strain>
    </source>
</reference>
<organism evidence="10 11">
    <name type="scientific">Stephanodiscus triporus</name>
    <dbReference type="NCBI Taxonomy" id="2934178"/>
    <lineage>
        <taxon>Eukaryota</taxon>
        <taxon>Sar</taxon>
        <taxon>Stramenopiles</taxon>
        <taxon>Ochrophyta</taxon>
        <taxon>Bacillariophyta</taxon>
        <taxon>Coscinodiscophyceae</taxon>
        <taxon>Thalassiosirophycidae</taxon>
        <taxon>Stephanodiscales</taxon>
        <taxon>Stephanodiscaceae</taxon>
        <taxon>Stephanodiscus</taxon>
    </lineage>
</organism>
<evidence type="ECO:0000256" key="8">
    <source>
        <dbReference type="SAM" id="MobiDB-lite"/>
    </source>
</evidence>
<evidence type="ECO:0000313" key="10">
    <source>
        <dbReference type="EMBL" id="KAL3780364.1"/>
    </source>
</evidence>
<dbReference type="Gene3D" id="1.50.10.20">
    <property type="match status" value="1"/>
</dbReference>
<dbReference type="GO" id="GO:0046872">
    <property type="term" value="F:metal ion binding"/>
    <property type="evidence" value="ECO:0007669"/>
    <property type="project" value="UniProtKB-KW"/>
</dbReference>
<gene>
    <name evidence="10" type="ORF">ACHAW5_007122</name>
</gene>
<feature type="domain" description="Prenyltransferase alpha-alpha toroid" evidence="9">
    <location>
        <begin position="1"/>
        <end position="323"/>
    </location>
</feature>
<proteinExistence type="inferred from homology"/>
<accession>A0ABD3NXD8</accession>
<dbReference type="Proteomes" id="UP001530315">
    <property type="component" value="Unassembled WGS sequence"/>
</dbReference>
<protein>
    <recommendedName>
        <fullName evidence="9">Prenyltransferase alpha-alpha toroid domain-containing protein</fullName>
    </recommendedName>
</protein>
<evidence type="ECO:0000256" key="6">
    <source>
        <dbReference type="ARBA" id="ARBA00022737"/>
    </source>
</evidence>
<keyword evidence="11" id="KW-1185">Reference proteome</keyword>
<feature type="region of interest" description="Disordered" evidence="8">
    <location>
        <begin position="101"/>
        <end position="127"/>
    </location>
</feature>
<evidence type="ECO:0000259" key="9">
    <source>
        <dbReference type="Pfam" id="PF00432"/>
    </source>
</evidence>
<evidence type="ECO:0000313" key="11">
    <source>
        <dbReference type="Proteomes" id="UP001530315"/>
    </source>
</evidence>
<evidence type="ECO:0000256" key="2">
    <source>
        <dbReference type="ARBA" id="ARBA00010497"/>
    </source>
</evidence>
<keyword evidence="5" id="KW-0479">Metal-binding</keyword>
<comment type="similarity">
    <text evidence="2">Belongs to the protein prenyltransferase subunit beta family.</text>
</comment>
<comment type="caution">
    <text evidence="10">The sequence shown here is derived from an EMBL/GenBank/DDBJ whole genome shotgun (WGS) entry which is preliminary data.</text>
</comment>
<dbReference type="GO" id="GO:0004659">
    <property type="term" value="F:prenyltransferase activity"/>
    <property type="evidence" value="ECO:0007669"/>
    <property type="project" value="UniProtKB-KW"/>
</dbReference>
<dbReference type="AlphaFoldDB" id="A0ABD3NXD8"/>
<keyword evidence="6" id="KW-0677">Repeat</keyword>
<evidence type="ECO:0000256" key="1">
    <source>
        <dbReference type="ARBA" id="ARBA00001947"/>
    </source>
</evidence>
<keyword evidence="3" id="KW-0637">Prenyltransferase</keyword>
<evidence type="ECO:0000256" key="7">
    <source>
        <dbReference type="ARBA" id="ARBA00022833"/>
    </source>
</evidence>
<dbReference type="EMBL" id="JALLAZ020001116">
    <property type="protein sequence ID" value="KAL3780364.1"/>
    <property type="molecule type" value="Genomic_DNA"/>
</dbReference>
<evidence type="ECO:0000256" key="4">
    <source>
        <dbReference type="ARBA" id="ARBA00022679"/>
    </source>
</evidence>
<keyword evidence="4" id="KW-0808">Transferase</keyword>
<dbReference type="InterPro" id="IPR001330">
    <property type="entry name" value="Prenyltrans"/>
</dbReference>